<reference evidence="2" key="1">
    <citation type="journal article" date="2019" name="Int. J. Syst. Evol. Microbiol.">
        <title>The Global Catalogue of Microorganisms (GCM) 10K type strain sequencing project: providing services to taxonomists for standard genome sequencing and annotation.</title>
        <authorList>
            <consortium name="The Broad Institute Genomics Platform"/>
            <consortium name="The Broad Institute Genome Sequencing Center for Infectious Disease"/>
            <person name="Wu L."/>
            <person name="Ma J."/>
        </authorList>
    </citation>
    <scope>NUCLEOTIDE SEQUENCE [LARGE SCALE GENOMIC DNA]</scope>
    <source>
        <strain evidence="2">JCM 17841</strain>
    </source>
</reference>
<sequence length="153" mass="17857">MLRLLLFCLLLALAAACTSTHLTTGRTDHQGDRQGRYRTYYDDAHTQLFMRGRYRHGQPVGRWRYYAQAGELQHKERYRRHGLSDITYYYPSGRVAKQGHARLADEPDGLHFYWFGDWNYYSPAGALDSVQVYTLGKRTNTRHLAARQMPLAK</sequence>
<comment type="caution">
    <text evidence="1">The sequence shown here is derived from an EMBL/GenBank/DDBJ whole genome shotgun (WGS) entry which is preliminary data.</text>
</comment>
<dbReference type="EMBL" id="BAABGQ010000003">
    <property type="protein sequence ID" value="GAA4494497.1"/>
    <property type="molecule type" value="Genomic_DNA"/>
</dbReference>
<gene>
    <name evidence="1" type="ORF">GCM10023172_04740</name>
</gene>
<evidence type="ECO:0000313" key="1">
    <source>
        <dbReference type="EMBL" id="GAA4494497.1"/>
    </source>
</evidence>
<dbReference type="SUPFAM" id="SSF82185">
    <property type="entry name" value="Histone H3 K4-specific methyltransferase SET7/9 N-terminal domain"/>
    <property type="match status" value="1"/>
</dbReference>
<dbReference type="RefSeq" id="WP_208130442.1">
    <property type="nucleotide sequence ID" value="NZ_BAABGQ010000003.1"/>
</dbReference>
<dbReference type="Proteomes" id="UP001501243">
    <property type="component" value="Unassembled WGS sequence"/>
</dbReference>
<protein>
    <recommendedName>
        <fullName evidence="3">Nicotinic acid mononucleotide adenyltransferase</fullName>
    </recommendedName>
</protein>
<dbReference type="Gene3D" id="3.90.930.1">
    <property type="match status" value="1"/>
</dbReference>
<dbReference type="PROSITE" id="PS51257">
    <property type="entry name" value="PROKAR_LIPOPROTEIN"/>
    <property type="match status" value="1"/>
</dbReference>
<name>A0ABP8PY56_9BACT</name>
<organism evidence="1 2">
    <name type="scientific">Hymenobacter ginsengisoli</name>
    <dbReference type="NCBI Taxonomy" id="1051626"/>
    <lineage>
        <taxon>Bacteria</taxon>
        <taxon>Pseudomonadati</taxon>
        <taxon>Bacteroidota</taxon>
        <taxon>Cytophagia</taxon>
        <taxon>Cytophagales</taxon>
        <taxon>Hymenobacteraceae</taxon>
        <taxon>Hymenobacter</taxon>
    </lineage>
</organism>
<keyword evidence="2" id="KW-1185">Reference proteome</keyword>
<evidence type="ECO:0000313" key="2">
    <source>
        <dbReference type="Proteomes" id="UP001501243"/>
    </source>
</evidence>
<proteinExistence type="predicted"/>
<evidence type="ECO:0008006" key="3">
    <source>
        <dbReference type="Google" id="ProtNLM"/>
    </source>
</evidence>
<accession>A0ABP8PY56</accession>